<dbReference type="EMBL" id="CYKH01000202">
    <property type="protein sequence ID" value="CUE83782.1"/>
    <property type="molecule type" value="Genomic_DNA"/>
</dbReference>
<evidence type="ECO:0000313" key="2">
    <source>
        <dbReference type="EMBL" id="CUE83782.1"/>
    </source>
</evidence>
<keyword evidence="3" id="KW-1185">Reference proteome</keyword>
<protein>
    <submittedName>
        <fullName evidence="2">Uncharacterized protein</fullName>
    </submittedName>
</protein>
<reference evidence="3" key="1">
    <citation type="submission" date="2015-09" db="EMBL/GenBank/DDBJ databases">
        <authorList>
            <consortium name="Pathogen Informatics"/>
        </authorList>
    </citation>
    <scope>NUCLEOTIDE SEQUENCE [LARGE SCALE GENOMIC DNA]</scope>
    <source>
        <strain evidence="3">Lake Konstanz</strain>
    </source>
</reference>
<accession>A0A0S4INP6</accession>
<feature type="compositionally biased region" description="Polar residues" evidence="1">
    <location>
        <begin position="352"/>
        <end position="363"/>
    </location>
</feature>
<feature type="compositionally biased region" description="Low complexity" evidence="1">
    <location>
        <begin position="450"/>
        <end position="465"/>
    </location>
</feature>
<feature type="region of interest" description="Disordered" evidence="1">
    <location>
        <begin position="242"/>
        <end position="271"/>
    </location>
</feature>
<gene>
    <name evidence="2" type="ORF">BSAL_56755</name>
</gene>
<feature type="region of interest" description="Disordered" evidence="1">
    <location>
        <begin position="309"/>
        <end position="423"/>
    </location>
</feature>
<feature type="compositionally biased region" description="Low complexity" evidence="1">
    <location>
        <begin position="1"/>
        <end position="12"/>
    </location>
</feature>
<name>A0A0S4INP6_BODSA</name>
<evidence type="ECO:0000313" key="3">
    <source>
        <dbReference type="Proteomes" id="UP000051952"/>
    </source>
</evidence>
<feature type="compositionally biased region" description="Low complexity" evidence="1">
    <location>
        <begin position="20"/>
        <end position="32"/>
    </location>
</feature>
<feature type="region of interest" description="Disordered" evidence="1">
    <location>
        <begin position="1"/>
        <end position="179"/>
    </location>
</feature>
<feature type="compositionally biased region" description="Low complexity" evidence="1">
    <location>
        <begin position="245"/>
        <end position="268"/>
    </location>
</feature>
<feature type="compositionally biased region" description="Polar residues" evidence="1">
    <location>
        <begin position="322"/>
        <end position="335"/>
    </location>
</feature>
<feature type="region of interest" description="Disordered" evidence="1">
    <location>
        <begin position="447"/>
        <end position="475"/>
    </location>
</feature>
<dbReference type="AlphaFoldDB" id="A0A0S4INP6"/>
<proteinExistence type="predicted"/>
<dbReference type="VEuPathDB" id="TriTrypDB:BSAL_56755"/>
<dbReference type="Proteomes" id="UP000051952">
    <property type="component" value="Unassembled WGS sequence"/>
</dbReference>
<sequence length="552" mass="57440">MRSSPPSTRPRSSPSPSPTRHPSSRSNSAVVVVPPPPPKTRPPGTSSASVITRQPSGSPFSPQRGPLTNGLVTEEPIPNQQHIPSPRGPALAIRPSLPPLARGSSSPSSSSSLLAAHQAEIIPPSSGISTPTRSADGRRSPPSSLPSKHRLQSSSVRRAPPPPPAALPSPLRGMQPPLLSDAQRADDTFSTASFGPLNYSFGGTTTAITTAVQTPTTTTTIQNPVTLTRSSSYIVERTIDAPTHSSSSPLQMPMPMRPHTQHSTQPSHPQHHHLPRAAVITVPSFESVASPVIVPSSFQRVASRSPPLTYHQHAGAAGGAVITTSDRASTSSPGSSWRGGDGEGVPLVTFPSPVQTNTSSSRCDVSLSSGAVVGGGGRSVPINNNNNSDNAATGASPSPSGTTATTSAQQQHTASPQQHQHRPLDDFNRAAAGAAEDVSPHRRRLELSLEEQQPQQSSSAQRSLRIVSPPSQVAPTTSSLFYLGRVATAPVSPLRDEMYRQRTLSSASSSTAVVTNVSANNRDPFVDWCVAVASSVEMQLGGRAGSNGSGNF</sequence>
<feature type="compositionally biased region" description="Polar residues" evidence="1">
    <location>
        <begin position="48"/>
        <end position="61"/>
    </location>
</feature>
<feature type="compositionally biased region" description="Low complexity" evidence="1">
    <location>
        <begin position="99"/>
        <end position="116"/>
    </location>
</feature>
<dbReference type="OMA" id="MIVPARH"/>
<feature type="compositionally biased region" description="Low complexity" evidence="1">
    <location>
        <begin position="379"/>
        <end position="418"/>
    </location>
</feature>
<organism evidence="2 3">
    <name type="scientific">Bodo saltans</name>
    <name type="common">Flagellated protozoan</name>
    <dbReference type="NCBI Taxonomy" id="75058"/>
    <lineage>
        <taxon>Eukaryota</taxon>
        <taxon>Discoba</taxon>
        <taxon>Euglenozoa</taxon>
        <taxon>Kinetoplastea</taxon>
        <taxon>Metakinetoplastina</taxon>
        <taxon>Eubodonida</taxon>
        <taxon>Bodonidae</taxon>
        <taxon>Bodo</taxon>
    </lineage>
</organism>
<evidence type="ECO:0000256" key="1">
    <source>
        <dbReference type="SAM" id="MobiDB-lite"/>
    </source>
</evidence>